<dbReference type="Proteomes" id="UP000598467">
    <property type="component" value="Unassembled WGS sequence"/>
</dbReference>
<feature type="transmembrane region" description="Helical" evidence="1">
    <location>
        <begin position="76"/>
        <end position="93"/>
    </location>
</feature>
<feature type="transmembrane region" description="Helical" evidence="1">
    <location>
        <begin position="25"/>
        <end position="46"/>
    </location>
</feature>
<accession>A0A926S8P9</accession>
<gene>
    <name evidence="2" type="ORF">HK439_22795</name>
</gene>
<dbReference type="AlphaFoldDB" id="A0A926S8P9"/>
<dbReference type="InterPro" id="IPR024399">
    <property type="entry name" value="DUF2628"/>
</dbReference>
<keyword evidence="1" id="KW-0472">Membrane</keyword>
<protein>
    <submittedName>
        <fullName evidence="2">DUF2628 domain-containing protein</fullName>
    </submittedName>
</protein>
<dbReference type="EMBL" id="JABFCZ010000030">
    <property type="protein sequence ID" value="MBD1549097.1"/>
    <property type="molecule type" value="Genomic_DNA"/>
</dbReference>
<evidence type="ECO:0000313" key="3">
    <source>
        <dbReference type="Proteomes" id="UP000598467"/>
    </source>
</evidence>
<reference evidence="2" key="1">
    <citation type="submission" date="2020-05" db="EMBL/GenBank/DDBJ databases">
        <title>Identification of trans-AT polyketide cluster in two marine bacteria, producers of a novel glutaramide-containing polyketide sesbanimide D and analogs.</title>
        <authorList>
            <person name="Kacar D."/>
            <person name="Rodriguez P."/>
            <person name="Canedo L."/>
            <person name="Gonzalez E."/>
            <person name="Galan B."/>
            <person name="De La Calle F."/>
            <person name="Garcia J.L."/>
        </authorList>
    </citation>
    <scope>NUCLEOTIDE SEQUENCE</scope>
    <source>
        <strain evidence="2">PHM038</strain>
    </source>
</reference>
<keyword evidence="1" id="KW-1133">Transmembrane helix</keyword>
<comment type="caution">
    <text evidence="2">The sequence shown here is derived from an EMBL/GenBank/DDBJ whole genome shotgun (WGS) entry which is preliminary data.</text>
</comment>
<dbReference type="Pfam" id="PF10947">
    <property type="entry name" value="DUF2628"/>
    <property type="match status" value="1"/>
</dbReference>
<evidence type="ECO:0000256" key="1">
    <source>
        <dbReference type="SAM" id="Phobius"/>
    </source>
</evidence>
<keyword evidence="1" id="KW-0812">Transmembrane</keyword>
<name>A0A926S8P9_9HYPH</name>
<organism evidence="2 3">
    <name type="scientific">Roseibium aggregatum</name>
    <dbReference type="NCBI Taxonomy" id="187304"/>
    <lineage>
        <taxon>Bacteria</taxon>
        <taxon>Pseudomonadati</taxon>
        <taxon>Pseudomonadota</taxon>
        <taxon>Alphaproteobacteria</taxon>
        <taxon>Hyphomicrobiales</taxon>
        <taxon>Stappiaceae</taxon>
        <taxon>Roseibium</taxon>
    </lineage>
</organism>
<dbReference type="RefSeq" id="WP_190293783.1">
    <property type="nucleotide sequence ID" value="NZ_JABFCZ010000030.1"/>
</dbReference>
<sequence>MSTYMVMAPPDVKDPAASPETADRLVFIADRFSWFAFGFSAIYLLWHRMWLVLLGYLVVATALELSAAMIGDAAPAVATLAISLLFAFEANGLRRWTLERKGWRMISVACGADVEEAELRFFRGLEQGTAKAPATPPHPTAAPIIPRIGTEHVVGLTLGQETRR</sequence>
<proteinExistence type="predicted"/>
<evidence type="ECO:0000313" key="2">
    <source>
        <dbReference type="EMBL" id="MBD1549097.1"/>
    </source>
</evidence>